<sequence length="489" mass="52943">MGFSSRLNLPSVTLLARGNGAVRRVLLVGLLAGVIRRGMAATLPDVAPAPVATAPRVALVIGNALYNGVDRLGSPVSDASLVAQTLRSSGFDVDLETDQTRAQMLDAFDRFGAGAKNASVALIYYAGHGFESSGENYLIPVDLPVPIGNVTKSDLARYGVPLRYVRATVNRSAPRALIMFLDTCRTATVRGPTRQSLKPVDAGRGELIAFATQPGGSALDTFWLGGTHYEHSPFSYYLSQQMRAGGELITVLRHTQIMVSAVTSDAQRPWFNDGLVGEIRLAEAAPQIADSAQHPVALSGVVARGAQPSEPDTGETDWSVSKRPPIGDRAAEGARWDAELDRMLKLLPQIWADPKFANKVHDDAEGGDLFSQTALAMALRLRIPNMSDALWYRSHALAIQYAVYAAGRHYPLAEALYGNFMLDESNSPERLYTATLFLKRAVDDGFAGALDRLIPLLAQIDDPDALARYEALFQQVHGRKFELTDTGRR</sequence>
<dbReference type="InterPro" id="IPR001309">
    <property type="entry name" value="Pept_C14_p20"/>
</dbReference>
<dbReference type="EMBL" id="PQGA01000006">
    <property type="protein sequence ID" value="POR51664.1"/>
    <property type="molecule type" value="Genomic_DNA"/>
</dbReference>
<accession>A0A2S4MAD6</accession>
<dbReference type="Proteomes" id="UP000237381">
    <property type="component" value="Unassembled WGS sequence"/>
</dbReference>
<dbReference type="SUPFAM" id="SSF52129">
    <property type="entry name" value="Caspase-like"/>
    <property type="match status" value="1"/>
</dbReference>
<dbReference type="InterPro" id="IPR029030">
    <property type="entry name" value="Caspase-like_dom_sf"/>
</dbReference>
<dbReference type="RefSeq" id="WP_103704903.1">
    <property type="nucleotide sequence ID" value="NZ_PQGA01000006.1"/>
</dbReference>
<dbReference type="PROSITE" id="PS50208">
    <property type="entry name" value="CASPASE_P20"/>
    <property type="match status" value="1"/>
</dbReference>
<evidence type="ECO:0000256" key="1">
    <source>
        <dbReference type="SAM" id="MobiDB-lite"/>
    </source>
</evidence>
<dbReference type="GO" id="GO:0006508">
    <property type="term" value="P:proteolysis"/>
    <property type="evidence" value="ECO:0007669"/>
    <property type="project" value="InterPro"/>
</dbReference>
<evidence type="ECO:0000313" key="3">
    <source>
        <dbReference type="EMBL" id="POR51664.1"/>
    </source>
</evidence>
<dbReference type="GO" id="GO:0004197">
    <property type="term" value="F:cysteine-type endopeptidase activity"/>
    <property type="evidence" value="ECO:0007669"/>
    <property type="project" value="InterPro"/>
</dbReference>
<feature type="domain" description="Caspase family p20" evidence="2">
    <location>
        <begin position="54"/>
        <end position="185"/>
    </location>
</feature>
<comment type="caution">
    <text evidence="3">The sequence shown here is derived from an EMBL/GenBank/DDBJ whole genome shotgun (WGS) entry which is preliminary data.</text>
</comment>
<dbReference type="PANTHER" id="PTHR22576">
    <property type="entry name" value="MUCOSA ASSOCIATED LYMPHOID TISSUE LYMPHOMA TRANSLOCATION PROTEIN 1/PARACASPASE"/>
    <property type="match status" value="1"/>
</dbReference>
<dbReference type="PANTHER" id="PTHR22576:SF37">
    <property type="entry name" value="MUCOSA-ASSOCIATED LYMPHOID TISSUE LYMPHOMA TRANSLOCATION PROTEIN 1"/>
    <property type="match status" value="1"/>
</dbReference>
<dbReference type="OrthoDB" id="9768004at2"/>
<organism evidence="3 4">
    <name type="scientific">Paraburkholderia eburnea</name>
    <dbReference type="NCBI Taxonomy" id="1189126"/>
    <lineage>
        <taxon>Bacteria</taxon>
        <taxon>Pseudomonadati</taxon>
        <taxon>Pseudomonadota</taxon>
        <taxon>Betaproteobacteria</taxon>
        <taxon>Burkholderiales</taxon>
        <taxon>Burkholderiaceae</taxon>
        <taxon>Paraburkholderia</taxon>
    </lineage>
</organism>
<gene>
    <name evidence="3" type="ORF">B0G62_106198</name>
</gene>
<dbReference type="Gene3D" id="3.40.50.1460">
    <property type="match status" value="1"/>
</dbReference>
<proteinExistence type="predicted"/>
<evidence type="ECO:0000313" key="4">
    <source>
        <dbReference type="Proteomes" id="UP000237381"/>
    </source>
</evidence>
<name>A0A2S4MAD6_9BURK</name>
<keyword evidence="4" id="KW-1185">Reference proteome</keyword>
<dbReference type="InterPro" id="IPR011600">
    <property type="entry name" value="Pept_C14_caspase"/>
</dbReference>
<feature type="region of interest" description="Disordered" evidence="1">
    <location>
        <begin position="304"/>
        <end position="324"/>
    </location>
</feature>
<reference evidence="3 4" key="1">
    <citation type="submission" date="2018-01" db="EMBL/GenBank/DDBJ databases">
        <title>Genomic Encyclopedia of Type Strains, Phase III (KMG-III): the genomes of soil and plant-associated and newly described type strains.</title>
        <authorList>
            <person name="Whitman W."/>
        </authorList>
    </citation>
    <scope>NUCLEOTIDE SEQUENCE [LARGE SCALE GENOMIC DNA]</scope>
    <source>
        <strain evidence="3 4">JCM 18070</strain>
    </source>
</reference>
<dbReference type="AlphaFoldDB" id="A0A2S4MAD6"/>
<evidence type="ECO:0000259" key="2">
    <source>
        <dbReference type="PROSITE" id="PS50208"/>
    </source>
</evidence>
<protein>
    <submittedName>
        <fullName evidence="3">Caspase domain-containing protein</fullName>
    </submittedName>
</protein>
<dbReference type="Pfam" id="PF00656">
    <property type="entry name" value="Peptidase_C14"/>
    <property type="match status" value="1"/>
</dbReference>
<dbReference type="InterPro" id="IPR052039">
    <property type="entry name" value="Caspase-related_regulators"/>
</dbReference>